<feature type="region of interest" description="Disordered" evidence="1">
    <location>
        <begin position="13"/>
        <end position="46"/>
    </location>
</feature>
<accession>A0A061SJJ0</accession>
<feature type="compositionally biased region" description="Low complexity" evidence="1">
    <location>
        <begin position="152"/>
        <end position="168"/>
    </location>
</feature>
<dbReference type="AlphaFoldDB" id="A0A061SJJ0"/>
<feature type="region of interest" description="Disordered" evidence="1">
    <location>
        <begin position="136"/>
        <end position="211"/>
    </location>
</feature>
<evidence type="ECO:0000256" key="1">
    <source>
        <dbReference type="SAM" id="MobiDB-lite"/>
    </source>
</evidence>
<feature type="compositionally biased region" description="Low complexity" evidence="1">
    <location>
        <begin position="13"/>
        <end position="29"/>
    </location>
</feature>
<gene>
    <name evidence="2" type="ORF">TSPGSL018_4257</name>
</gene>
<proteinExistence type="predicted"/>
<organism evidence="2">
    <name type="scientific">Tetraselmis sp. GSL018</name>
    <dbReference type="NCBI Taxonomy" id="582737"/>
    <lineage>
        <taxon>Eukaryota</taxon>
        <taxon>Viridiplantae</taxon>
        <taxon>Chlorophyta</taxon>
        <taxon>core chlorophytes</taxon>
        <taxon>Chlorodendrophyceae</taxon>
        <taxon>Chlorodendrales</taxon>
        <taxon>Chlorodendraceae</taxon>
        <taxon>Tetraselmis</taxon>
    </lineage>
</organism>
<protein>
    <submittedName>
        <fullName evidence="2">Uncharacterized protein</fullName>
    </submittedName>
</protein>
<sequence>MFSSGPVGNGLDCNTSGCSYSSSSPRCVSGDFPEISDGTLSSEEELSPKLRARTQRVLFPQRCTPRPGAITPLGIRHDLSKGPLGLQTATKTLQEMDDALARLKSWQRKHQLQMASARASGESRLRDFEQLCLQPRHASRSAAESPPRRPRTAAPADGHAAADFSAAAERPCSAHARLTPAAQDCSGSKASRDPREPEAPEGAAAPRARHLRPEELELLRWSSRLNFAGGVSRARRQPPTSADPETAKLLQGLEAELSEMERGTSRDDLTAWGADLQSVLGRMDALQSGYQARDGAPE</sequence>
<evidence type="ECO:0000313" key="2">
    <source>
        <dbReference type="EMBL" id="JAC83060.1"/>
    </source>
</evidence>
<reference evidence="2" key="1">
    <citation type="submission" date="2014-05" db="EMBL/GenBank/DDBJ databases">
        <title>The transcriptome of the halophilic microalga Tetraselmis sp. GSL018 isolated from the Great Salt Lake, Utah.</title>
        <authorList>
            <person name="Jinkerson R.E."/>
            <person name="D'Adamo S."/>
            <person name="Posewitz M.C."/>
        </authorList>
    </citation>
    <scope>NUCLEOTIDE SEQUENCE</scope>
    <source>
        <strain evidence="2">GSL018</strain>
    </source>
</reference>
<name>A0A061SJJ0_9CHLO</name>
<dbReference type="EMBL" id="GBEZ01001958">
    <property type="protein sequence ID" value="JAC83060.1"/>
    <property type="molecule type" value="Transcribed_RNA"/>
</dbReference>